<feature type="transmembrane region" description="Helical" evidence="1">
    <location>
        <begin position="180"/>
        <end position="198"/>
    </location>
</feature>
<evidence type="ECO:0000313" key="4">
    <source>
        <dbReference type="Proteomes" id="UP000681340"/>
    </source>
</evidence>
<keyword evidence="4" id="KW-1185">Reference proteome</keyword>
<evidence type="ECO:0000256" key="1">
    <source>
        <dbReference type="SAM" id="Phobius"/>
    </source>
</evidence>
<feature type="transmembrane region" description="Helical" evidence="1">
    <location>
        <begin position="293"/>
        <end position="314"/>
    </location>
</feature>
<dbReference type="GO" id="GO:0009103">
    <property type="term" value="P:lipopolysaccharide biosynthetic process"/>
    <property type="evidence" value="ECO:0007669"/>
    <property type="project" value="TreeGrafter"/>
</dbReference>
<dbReference type="GO" id="GO:0016747">
    <property type="term" value="F:acyltransferase activity, transferring groups other than amino-acyl groups"/>
    <property type="evidence" value="ECO:0007669"/>
    <property type="project" value="InterPro"/>
</dbReference>
<proteinExistence type="predicted"/>
<dbReference type="Pfam" id="PF01757">
    <property type="entry name" value="Acyl_transf_3"/>
    <property type="match status" value="1"/>
</dbReference>
<dbReference type="AlphaFoldDB" id="A0A919SA11"/>
<dbReference type="GO" id="GO:0016020">
    <property type="term" value="C:membrane"/>
    <property type="evidence" value="ECO:0007669"/>
    <property type="project" value="TreeGrafter"/>
</dbReference>
<dbReference type="Proteomes" id="UP000681340">
    <property type="component" value="Unassembled WGS sequence"/>
</dbReference>
<accession>A0A919SA11</accession>
<feature type="transmembrane region" description="Helical" evidence="1">
    <location>
        <begin position="26"/>
        <end position="50"/>
    </location>
</feature>
<feature type="transmembrane region" description="Helical" evidence="1">
    <location>
        <begin position="231"/>
        <end position="250"/>
    </location>
</feature>
<organism evidence="3 4">
    <name type="scientific">Actinoplanes auranticolor</name>
    <dbReference type="NCBI Taxonomy" id="47988"/>
    <lineage>
        <taxon>Bacteria</taxon>
        <taxon>Bacillati</taxon>
        <taxon>Actinomycetota</taxon>
        <taxon>Actinomycetes</taxon>
        <taxon>Micromonosporales</taxon>
        <taxon>Micromonosporaceae</taxon>
        <taxon>Actinoplanes</taxon>
    </lineage>
</organism>
<dbReference type="InterPro" id="IPR050879">
    <property type="entry name" value="Acyltransferase_3"/>
</dbReference>
<keyword evidence="1" id="KW-0472">Membrane</keyword>
<feature type="transmembrane region" description="Helical" evidence="1">
    <location>
        <begin position="262"/>
        <end position="281"/>
    </location>
</feature>
<gene>
    <name evidence="3" type="ORF">Aau02nite_29460</name>
</gene>
<feature type="transmembrane region" description="Helical" evidence="1">
    <location>
        <begin position="205"/>
        <end position="225"/>
    </location>
</feature>
<feature type="transmembrane region" description="Helical" evidence="1">
    <location>
        <begin position="154"/>
        <end position="174"/>
    </location>
</feature>
<evidence type="ECO:0000259" key="2">
    <source>
        <dbReference type="Pfam" id="PF01757"/>
    </source>
</evidence>
<dbReference type="InterPro" id="IPR002656">
    <property type="entry name" value="Acyl_transf_3_dom"/>
</dbReference>
<name>A0A919SA11_9ACTN</name>
<evidence type="ECO:0000313" key="3">
    <source>
        <dbReference type="EMBL" id="GIM67934.1"/>
    </source>
</evidence>
<protein>
    <recommendedName>
        <fullName evidence="2">Acyltransferase 3 domain-containing protein</fullName>
    </recommendedName>
</protein>
<reference evidence="3" key="1">
    <citation type="submission" date="2021-03" db="EMBL/GenBank/DDBJ databases">
        <title>Whole genome shotgun sequence of Actinoplanes auranticolor NBRC 12245.</title>
        <authorList>
            <person name="Komaki H."/>
            <person name="Tamura T."/>
        </authorList>
    </citation>
    <scope>NUCLEOTIDE SEQUENCE</scope>
    <source>
        <strain evidence="3">NBRC 12245</strain>
    </source>
</reference>
<keyword evidence="1" id="KW-0812">Transmembrane</keyword>
<dbReference type="PANTHER" id="PTHR23028">
    <property type="entry name" value="ACETYLTRANSFERASE"/>
    <property type="match status" value="1"/>
</dbReference>
<comment type="caution">
    <text evidence="3">The sequence shown here is derived from an EMBL/GenBank/DDBJ whole genome shotgun (WGS) entry which is preliminary data.</text>
</comment>
<sequence length="327" mass="35681">MRSDGLDLLRGIAVALVILRHTWPGVFAGAGVTGVVMFFALSGYLITDVLERDLARHGRVRLRRFYLRRAWRLVPALVVLVTAVAAVIVVFDPFGDRTLLPRTVLAALTFTGDLPFGHGSDATFHLWTLAVEEQFYLLWPVLVAVAWRRGRLTRLLVAATAVALLACALTVAWLHTAPDAAYSLPTTWAVCFVLGSAVRVHQARLCVPGWAPALALATLAVLSMLPLRGHVLTYVLGGPVIATLTGVLVLHWSRWTSVHHTALRPLVWLGTVSYGAYLWNYPLTLLLRPLGGPVAAVLAIGGTVVAAALSWHFVERPVLRMRRRIPA</sequence>
<feature type="domain" description="Acyltransferase 3" evidence="2">
    <location>
        <begin position="5"/>
        <end position="311"/>
    </location>
</feature>
<feature type="transmembrane region" description="Helical" evidence="1">
    <location>
        <begin position="70"/>
        <end position="91"/>
    </location>
</feature>
<dbReference type="RefSeq" id="WP_212988953.1">
    <property type="nucleotide sequence ID" value="NZ_BAABEA010000008.1"/>
</dbReference>
<keyword evidence="1" id="KW-1133">Transmembrane helix</keyword>
<feature type="transmembrane region" description="Helical" evidence="1">
    <location>
        <begin position="124"/>
        <end position="147"/>
    </location>
</feature>
<dbReference type="EMBL" id="BOQL01000024">
    <property type="protein sequence ID" value="GIM67934.1"/>
    <property type="molecule type" value="Genomic_DNA"/>
</dbReference>
<dbReference type="PANTHER" id="PTHR23028:SF53">
    <property type="entry name" value="ACYL_TRANSF_3 DOMAIN-CONTAINING PROTEIN"/>
    <property type="match status" value="1"/>
</dbReference>